<dbReference type="Proteomes" id="UP000254737">
    <property type="component" value="Unassembled WGS sequence"/>
</dbReference>
<dbReference type="InterPro" id="IPR003439">
    <property type="entry name" value="ABC_transporter-like_ATP-bd"/>
</dbReference>
<dbReference type="PANTHER" id="PTHR42781:SF4">
    <property type="entry name" value="SPERMIDINE_PUTRESCINE IMPORT ATP-BINDING PROTEIN POTA"/>
    <property type="match status" value="1"/>
</dbReference>
<dbReference type="InterPro" id="IPR017871">
    <property type="entry name" value="ABC_transporter-like_CS"/>
</dbReference>
<dbReference type="InterPro" id="IPR050093">
    <property type="entry name" value="ABC_SmlMolc_Importer"/>
</dbReference>
<dbReference type="SMART" id="SM00382">
    <property type="entry name" value="AAA"/>
    <property type="match status" value="1"/>
</dbReference>
<dbReference type="GO" id="GO:0016887">
    <property type="term" value="F:ATP hydrolysis activity"/>
    <property type="evidence" value="ECO:0007669"/>
    <property type="project" value="InterPro"/>
</dbReference>
<evidence type="ECO:0000313" key="5">
    <source>
        <dbReference type="EMBL" id="STD52891.1"/>
    </source>
</evidence>
<reference evidence="5 6" key="1">
    <citation type="submission" date="2018-06" db="EMBL/GenBank/DDBJ databases">
        <authorList>
            <consortium name="Pathogen Informatics"/>
            <person name="Doyle S."/>
        </authorList>
    </citation>
    <scope>NUCLEOTIDE SEQUENCE [LARGE SCALE GENOMIC DNA]</scope>
    <source>
        <strain evidence="5 6">NCTC13456</strain>
    </source>
</reference>
<dbReference type="PANTHER" id="PTHR42781">
    <property type="entry name" value="SPERMIDINE/PUTRESCINE IMPORT ATP-BINDING PROTEIN POTA"/>
    <property type="match status" value="1"/>
</dbReference>
<evidence type="ECO:0000256" key="2">
    <source>
        <dbReference type="ARBA" id="ARBA00022741"/>
    </source>
</evidence>
<dbReference type="SUPFAM" id="SSF52540">
    <property type="entry name" value="P-loop containing nucleoside triphosphate hydrolases"/>
    <property type="match status" value="1"/>
</dbReference>
<evidence type="ECO:0000313" key="6">
    <source>
        <dbReference type="Proteomes" id="UP000254737"/>
    </source>
</evidence>
<dbReference type="PROSITE" id="PS50893">
    <property type="entry name" value="ABC_TRANSPORTER_2"/>
    <property type="match status" value="1"/>
</dbReference>
<dbReference type="AlphaFoldDB" id="A0A376FYZ6"/>
<keyword evidence="3 5" id="KW-0067">ATP-binding</keyword>
<dbReference type="GO" id="GO:0005524">
    <property type="term" value="F:ATP binding"/>
    <property type="evidence" value="ECO:0007669"/>
    <property type="project" value="UniProtKB-KW"/>
</dbReference>
<gene>
    <name evidence="5" type="primary">fbpC2</name>
    <name evidence="5" type="ORF">NCTC13456_00103</name>
</gene>
<keyword evidence="5" id="KW-0378">Hydrolase</keyword>
<evidence type="ECO:0000259" key="4">
    <source>
        <dbReference type="PROSITE" id="PS50893"/>
    </source>
</evidence>
<dbReference type="Gene3D" id="3.40.50.300">
    <property type="entry name" value="P-loop containing nucleotide triphosphate hydrolases"/>
    <property type="match status" value="1"/>
</dbReference>
<organism evidence="5 6">
    <name type="scientific">Empedobacter falsenii</name>
    <dbReference type="NCBI Taxonomy" id="343874"/>
    <lineage>
        <taxon>Bacteria</taxon>
        <taxon>Pseudomonadati</taxon>
        <taxon>Bacteroidota</taxon>
        <taxon>Flavobacteriia</taxon>
        <taxon>Flavobacteriales</taxon>
        <taxon>Weeksellaceae</taxon>
        <taxon>Empedobacter</taxon>
    </lineage>
</organism>
<accession>A0A376FYZ6</accession>
<evidence type="ECO:0000256" key="3">
    <source>
        <dbReference type="ARBA" id="ARBA00022840"/>
    </source>
</evidence>
<dbReference type="PROSITE" id="PS00211">
    <property type="entry name" value="ABC_TRANSPORTER_1"/>
    <property type="match status" value="1"/>
</dbReference>
<dbReference type="InterPro" id="IPR027417">
    <property type="entry name" value="P-loop_NTPase"/>
</dbReference>
<name>A0A376FYZ6_9FLAO</name>
<sequence length="337" mass="38645">MNKSNTLAKHKKNYSIVLNVKQLSYNYPDFEEKVLDNINFAVNKGEVISIIGESGSGKSTLLKLIYGLLDFKEGEIYYHTKKLRGPAYNLIPGHKMMKYVAQDYDLLDFVTVGENVGKFLSNFDLELKQQQIDEALTVVEMLDFKHIFPNKLSGGQRQRVSIARALAQQPEILLLDEPFSNLDQTLKLTIREKIMDWCKAHQITVIFTTHDLNDAFYTSDKILVLQNGKMIQFDEVENVRNSPATAYVAKLFGYVNVLDDSQDLGIDSSKIVIYPEEITISENGKFEGKVISSKFQGRDYLVRFTFKNIELLTYSSQKLTKDELIHFEVIKFHQLCI</sequence>
<protein>
    <submittedName>
        <fullName evidence="5">Fe(3+) ions import ATP-binding protein FbpC 2</fullName>
        <ecNumber evidence="5">3.6.3.30</ecNumber>
    </submittedName>
</protein>
<dbReference type="Pfam" id="PF00005">
    <property type="entry name" value="ABC_tran"/>
    <property type="match status" value="1"/>
</dbReference>
<keyword evidence="1" id="KW-0813">Transport</keyword>
<dbReference type="EC" id="3.6.3.30" evidence="5"/>
<dbReference type="EMBL" id="UFXS01000001">
    <property type="protein sequence ID" value="STD52891.1"/>
    <property type="molecule type" value="Genomic_DNA"/>
</dbReference>
<dbReference type="STRING" id="343874.GCA_000805695_00731"/>
<dbReference type="InterPro" id="IPR003593">
    <property type="entry name" value="AAA+_ATPase"/>
</dbReference>
<evidence type="ECO:0000256" key="1">
    <source>
        <dbReference type="ARBA" id="ARBA00022448"/>
    </source>
</evidence>
<keyword evidence="2" id="KW-0547">Nucleotide-binding</keyword>
<feature type="domain" description="ABC transporter" evidence="4">
    <location>
        <begin position="18"/>
        <end position="252"/>
    </location>
</feature>
<proteinExistence type="predicted"/>